<name>A0ABP6VIR8_9GAMM</name>
<dbReference type="EMBL" id="BAABCX010000002">
    <property type="protein sequence ID" value="GAA3536647.1"/>
    <property type="molecule type" value="Genomic_DNA"/>
</dbReference>
<keyword evidence="3" id="KW-1185">Reference proteome</keyword>
<dbReference type="RefSeq" id="WP_344956553.1">
    <property type="nucleotide sequence ID" value="NZ_BAABCX010000002.1"/>
</dbReference>
<dbReference type="Proteomes" id="UP001500795">
    <property type="component" value="Unassembled WGS sequence"/>
</dbReference>
<dbReference type="Gene3D" id="3.15.10.40">
    <property type="entry name" value="Uncharacterised protein PF07273, DUF1439"/>
    <property type="match status" value="1"/>
</dbReference>
<reference evidence="3" key="1">
    <citation type="journal article" date="2019" name="Int. J. Syst. Evol. Microbiol.">
        <title>The Global Catalogue of Microorganisms (GCM) 10K type strain sequencing project: providing services to taxonomists for standard genome sequencing and annotation.</title>
        <authorList>
            <consortium name="The Broad Institute Genomics Platform"/>
            <consortium name="The Broad Institute Genome Sequencing Center for Infectious Disease"/>
            <person name="Wu L."/>
            <person name="Ma J."/>
        </authorList>
    </citation>
    <scope>NUCLEOTIDE SEQUENCE [LARGE SCALE GENOMIC DNA]</scope>
    <source>
        <strain evidence="3">JCM 17110</strain>
    </source>
</reference>
<proteinExistence type="predicted"/>
<dbReference type="Pfam" id="PF07273">
    <property type="entry name" value="DUF1439"/>
    <property type="match status" value="1"/>
</dbReference>
<gene>
    <name evidence="2" type="ORF">GCM10022394_15280</name>
</gene>
<dbReference type="InterPro" id="IPR010835">
    <property type="entry name" value="DUF1439"/>
</dbReference>
<organism evidence="2 3">
    <name type="scientific">Zobellella aerophila</name>
    <dbReference type="NCBI Taxonomy" id="870480"/>
    <lineage>
        <taxon>Bacteria</taxon>
        <taxon>Pseudomonadati</taxon>
        <taxon>Pseudomonadota</taxon>
        <taxon>Gammaproteobacteria</taxon>
        <taxon>Aeromonadales</taxon>
        <taxon>Aeromonadaceae</taxon>
        <taxon>Zobellella</taxon>
    </lineage>
</organism>
<keyword evidence="1" id="KW-0732">Signal</keyword>
<sequence>MRNLFVYPLLLLASLLLTACAGLSQYSVSESEIEKSLYTLLEQKTPQLSQGLVQTRIDNLRLAIGPDNRQVVRLDLQGETAINALVARFPARLDLVIEGRPVYDRQQNAIYLRDLNLLQSKVNAFGYQGDMSAASVGMMQLVRAVLENQPVYRLDDSRYGWLTKAPIAMDITPGRLVFSPRFSD</sequence>
<keyword evidence="2" id="KW-0449">Lipoprotein</keyword>
<evidence type="ECO:0000313" key="3">
    <source>
        <dbReference type="Proteomes" id="UP001500795"/>
    </source>
</evidence>
<evidence type="ECO:0000313" key="2">
    <source>
        <dbReference type="EMBL" id="GAA3536647.1"/>
    </source>
</evidence>
<accession>A0ABP6VIR8</accession>
<comment type="caution">
    <text evidence="2">The sequence shown here is derived from an EMBL/GenBank/DDBJ whole genome shotgun (WGS) entry which is preliminary data.</text>
</comment>
<feature type="signal peptide" evidence="1">
    <location>
        <begin position="1"/>
        <end position="21"/>
    </location>
</feature>
<dbReference type="PROSITE" id="PS51257">
    <property type="entry name" value="PROKAR_LIPOPROTEIN"/>
    <property type="match status" value="1"/>
</dbReference>
<evidence type="ECO:0000256" key="1">
    <source>
        <dbReference type="SAM" id="SignalP"/>
    </source>
</evidence>
<protein>
    <submittedName>
        <fullName evidence="2">Lipoprotein</fullName>
    </submittedName>
</protein>
<feature type="chain" id="PRO_5045352459" evidence="1">
    <location>
        <begin position="22"/>
        <end position="184"/>
    </location>
</feature>